<dbReference type="PANTHER" id="PTHR43476:SF4">
    <property type="entry name" value="BLR0106 PROTEIN"/>
    <property type="match status" value="1"/>
</dbReference>
<reference evidence="4 5" key="1">
    <citation type="submission" date="2016-10" db="EMBL/GenBank/DDBJ databases">
        <authorList>
            <person name="de Groot N.N."/>
        </authorList>
    </citation>
    <scope>NUCLEOTIDE SEQUENCE [LARGE SCALE GENOMIC DNA]</scope>
    <source>
        <strain evidence="4 5">CGMCC 4.1877</strain>
    </source>
</reference>
<dbReference type="EMBL" id="FOUY01000055">
    <property type="protein sequence ID" value="SFO42214.1"/>
    <property type="molecule type" value="Genomic_DNA"/>
</dbReference>
<name>A0A1I5H1Q8_PSUAM</name>
<evidence type="ECO:0000256" key="2">
    <source>
        <dbReference type="ARBA" id="ARBA00023027"/>
    </source>
</evidence>
<dbReference type="GO" id="GO:0071949">
    <property type="term" value="F:FAD binding"/>
    <property type="evidence" value="ECO:0007669"/>
    <property type="project" value="InterPro"/>
</dbReference>
<organism evidence="4 5">
    <name type="scientific">Pseudonocardia ammonioxydans</name>
    <dbReference type="NCBI Taxonomy" id="260086"/>
    <lineage>
        <taxon>Bacteria</taxon>
        <taxon>Bacillati</taxon>
        <taxon>Actinomycetota</taxon>
        <taxon>Actinomycetes</taxon>
        <taxon>Pseudonocardiales</taxon>
        <taxon>Pseudonocardiaceae</taxon>
        <taxon>Pseudonocardia</taxon>
    </lineage>
</organism>
<keyword evidence="5" id="KW-1185">Reference proteome</keyword>
<evidence type="ECO:0000256" key="1">
    <source>
        <dbReference type="ARBA" id="ARBA00023002"/>
    </source>
</evidence>
<evidence type="ECO:0000259" key="3">
    <source>
        <dbReference type="Pfam" id="PF01494"/>
    </source>
</evidence>
<dbReference type="InterPro" id="IPR036188">
    <property type="entry name" value="FAD/NAD-bd_sf"/>
</dbReference>
<dbReference type="STRING" id="260086.SAMN05216207_105519"/>
<accession>A0A1I5H1Q8</accession>
<feature type="domain" description="FAD-binding" evidence="3">
    <location>
        <begin position="6"/>
        <end position="326"/>
    </location>
</feature>
<dbReference type="GO" id="GO:0016491">
    <property type="term" value="F:oxidoreductase activity"/>
    <property type="evidence" value="ECO:0007669"/>
    <property type="project" value="UniProtKB-KW"/>
</dbReference>
<dbReference type="OrthoDB" id="3169239at2"/>
<dbReference type="SUPFAM" id="SSF51905">
    <property type="entry name" value="FAD/NAD(P)-binding domain"/>
    <property type="match status" value="1"/>
</dbReference>
<dbReference type="InterPro" id="IPR050631">
    <property type="entry name" value="PheA/TfdB_FAD_monoxygenase"/>
</dbReference>
<proteinExistence type="predicted"/>
<dbReference type="PANTHER" id="PTHR43476">
    <property type="entry name" value="3-(3-HYDROXY-PHENYL)PROPIONATE/3-HYDROXYCINNAMIC ACID HYDROXYLASE"/>
    <property type="match status" value="1"/>
</dbReference>
<protein>
    <submittedName>
        <fullName evidence="4">2-polyprenyl-6-methoxyphenol hydroxylase</fullName>
    </submittedName>
</protein>
<dbReference type="Gene3D" id="3.50.50.60">
    <property type="entry name" value="FAD/NAD(P)-binding domain"/>
    <property type="match status" value="1"/>
</dbReference>
<gene>
    <name evidence="4" type="ORF">SAMN05216207_105519</name>
</gene>
<dbReference type="Gene3D" id="3.30.9.20">
    <property type="match status" value="1"/>
</dbReference>
<dbReference type="AlphaFoldDB" id="A0A1I5H1Q8"/>
<keyword evidence="2" id="KW-0520">NAD</keyword>
<dbReference type="PRINTS" id="PR00420">
    <property type="entry name" value="RNGMNOXGNASE"/>
</dbReference>
<sequence>MRLDSIAVLGGGPGGLYAARLLKLAHPGARVRVYEQSVPERTFGFGVAVAGRTQRNLEAADPVTQADIIAAGRPHDMRMIVGDQAARVHNGALIGIARPELLAVLSRHAESAGVELHHGERRTLADIDADLVIAADGVSSQTRADHAEDFGAQVEVADGLYLWAGADFALETAIFAPVTTEHGTFVTHAYPYAADRSTFLIETDEATWRAAGFEASTEATPPDESDTAALAYLQEAFAEHLHGHQLIGNRTRWLRFRTVHCERWTRGNAVLLGDAAHTAHYSVGSGTKLAMEDAIALRDAVAAADDLPTALARYERDRRPQVERLQELARRSRLWWDSFPRRTSLPVDQLMLAYMTRAGNVGLQRFAGTNPEIVRRGLGQFADLDPAHVPVEHVVDWVLGQPAKHADRAWPRRVLRASDRDQLSTPAPADVAAPPAGADLARVEVSLTDPWSAPGDALITRLGDLVPAGWQGFWLTGPTDRGSLLTRLDVGERLRAETGGLVVVDGPAEFTDDLAAGVAAARADLVCPLPPEDGSVEHAP</sequence>
<evidence type="ECO:0000313" key="4">
    <source>
        <dbReference type="EMBL" id="SFO42214.1"/>
    </source>
</evidence>
<dbReference type="RefSeq" id="WP_093354927.1">
    <property type="nucleotide sequence ID" value="NZ_FOUY01000055.1"/>
</dbReference>
<dbReference type="Proteomes" id="UP000199614">
    <property type="component" value="Unassembled WGS sequence"/>
</dbReference>
<evidence type="ECO:0000313" key="5">
    <source>
        <dbReference type="Proteomes" id="UP000199614"/>
    </source>
</evidence>
<dbReference type="Pfam" id="PF01494">
    <property type="entry name" value="FAD_binding_3"/>
    <property type="match status" value="1"/>
</dbReference>
<dbReference type="InterPro" id="IPR002938">
    <property type="entry name" value="FAD-bd"/>
</dbReference>
<keyword evidence="1" id="KW-0560">Oxidoreductase</keyword>